<sequence>MDQQCEENSFLCGSQRIRRYGSLSDSTFSRPKYKRIIVHKVMPTDTLQGLELRFKSSMYEIKRLNKLWSDQSLYCKPEILIPIFDDVNVSTQPSNENIRNNVHKYNGEELNEESIDQLFRRIDLGVKQTKKTVKKMVKKRVQINEIGD</sequence>
<dbReference type="InterPro" id="IPR018392">
    <property type="entry name" value="LysM"/>
</dbReference>
<evidence type="ECO:0000313" key="2">
    <source>
        <dbReference type="EMBL" id="KAL3088313.1"/>
    </source>
</evidence>
<proteinExistence type="predicted"/>
<dbReference type="InterPro" id="IPR036779">
    <property type="entry name" value="LysM_dom_sf"/>
</dbReference>
<dbReference type="CDD" id="cd00118">
    <property type="entry name" value="LysM"/>
    <property type="match status" value="1"/>
</dbReference>
<dbReference type="SUPFAM" id="SSF54106">
    <property type="entry name" value="LysM domain"/>
    <property type="match status" value="1"/>
</dbReference>
<organism evidence="2 3">
    <name type="scientific">Heterodera trifolii</name>
    <dbReference type="NCBI Taxonomy" id="157864"/>
    <lineage>
        <taxon>Eukaryota</taxon>
        <taxon>Metazoa</taxon>
        <taxon>Ecdysozoa</taxon>
        <taxon>Nematoda</taxon>
        <taxon>Chromadorea</taxon>
        <taxon>Rhabditida</taxon>
        <taxon>Tylenchina</taxon>
        <taxon>Tylenchomorpha</taxon>
        <taxon>Tylenchoidea</taxon>
        <taxon>Heteroderidae</taxon>
        <taxon>Heteroderinae</taxon>
        <taxon>Heterodera</taxon>
    </lineage>
</organism>
<feature type="domain" description="LysM" evidence="1">
    <location>
        <begin position="37"/>
        <end position="81"/>
    </location>
</feature>
<reference evidence="2 3" key="1">
    <citation type="submission" date="2024-10" db="EMBL/GenBank/DDBJ databases">
        <authorList>
            <person name="Kim D."/>
        </authorList>
    </citation>
    <scope>NUCLEOTIDE SEQUENCE [LARGE SCALE GENOMIC DNA]</scope>
    <source>
        <strain evidence="2">BH-2024</strain>
    </source>
</reference>
<evidence type="ECO:0000259" key="1">
    <source>
        <dbReference type="PROSITE" id="PS51782"/>
    </source>
</evidence>
<keyword evidence="3" id="KW-1185">Reference proteome</keyword>
<name>A0ABD2JCW2_9BILA</name>
<gene>
    <name evidence="2" type="ORF">niasHT_023873</name>
</gene>
<accession>A0ABD2JCW2</accession>
<comment type="caution">
    <text evidence="2">The sequence shown here is derived from an EMBL/GenBank/DDBJ whole genome shotgun (WGS) entry which is preliminary data.</text>
</comment>
<dbReference type="InterPro" id="IPR045030">
    <property type="entry name" value="LYSM1-4"/>
</dbReference>
<dbReference type="AlphaFoldDB" id="A0ABD2JCW2"/>
<dbReference type="Proteomes" id="UP001620626">
    <property type="component" value="Unassembled WGS sequence"/>
</dbReference>
<dbReference type="PANTHER" id="PTHR20932">
    <property type="entry name" value="LYSM AND PUTATIVE PEPTIDOGLYCAN-BINDING DOMAIN-CONTAINING PROTEIN"/>
    <property type="match status" value="1"/>
</dbReference>
<dbReference type="PANTHER" id="PTHR20932:SF8">
    <property type="entry name" value="LD22649P"/>
    <property type="match status" value="1"/>
</dbReference>
<dbReference type="Pfam" id="PF01476">
    <property type="entry name" value="LysM"/>
    <property type="match status" value="1"/>
</dbReference>
<evidence type="ECO:0000313" key="3">
    <source>
        <dbReference type="Proteomes" id="UP001620626"/>
    </source>
</evidence>
<protein>
    <recommendedName>
        <fullName evidence="1">LysM domain-containing protein</fullName>
    </recommendedName>
</protein>
<dbReference type="Gene3D" id="3.10.350.10">
    <property type="entry name" value="LysM domain"/>
    <property type="match status" value="1"/>
</dbReference>
<dbReference type="EMBL" id="JBICBT010001002">
    <property type="protein sequence ID" value="KAL3088313.1"/>
    <property type="molecule type" value="Genomic_DNA"/>
</dbReference>
<dbReference type="PROSITE" id="PS51782">
    <property type="entry name" value="LYSM"/>
    <property type="match status" value="1"/>
</dbReference>